<feature type="transmembrane region" description="Helical" evidence="6">
    <location>
        <begin position="128"/>
        <end position="147"/>
    </location>
</feature>
<feature type="transmembrane region" description="Helical" evidence="6">
    <location>
        <begin position="102"/>
        <end position="121"/>
    </location>
</feature>
<evidence type="ECO:0000259" key="7">
    <source>
        <dbReference type="Pfam" id="PF13515"/>
    </source>
</evidence>
<feature type="transmembrane region" description="Helical" evidence="6">
    <location>
        <begin position="310"/>
        <end position="336"/>
    </location>
</feature>
<dbReference type="PANTHER" id="PTHR30509:SF9">
    <property type="entry name" value="MULTIDRUG RESISTANCE PROTEIN MDTO"/>
    <property type="match status" value="1"/>
</dbReference>
<feature type="transmembrane region" description="Helical" evidence="6">
    <location>
        <begin position="153"/>
        <end position="174"/>
    </location>
</feature>
<dbReference type="InterPro" id="IPR049453">
    <property type="entry name" value="Memb_transporter_dom"/>
</dbReference>
<feature type="transmembrane region" description="Helical" evidence="6">
    <location>
        <begin position="209"/>
        <end position="233"/>
    </location>
</feature>
<dbReference type="GO" id="GO:0005886">
    <property type="term" value="C:plasma membrane"/>
    <property type="evidence" value="ECO:0007669"/>
    <property type="project" value="UniProtKB-SubCell"/>
</dbReference>
<evidence type="ECO:0000313" key="9">
    <source>
        <dbReference type="Proteomes" id="UP000002457"/>
    </source>
</evidence>
<feature type="transmembrane region" description="Helical" evidence="6">
    <location>
        <begin position="342"/>
        <end position="361"/>
    </location>
</feature>
<accession>B8GEP1</accession>
<evidence type="ECO:0000313" key="8">
    <source>
        <dbReference type="EMBL" id="ACL17742.1"/>
    </source>
</evidence>
<evidence type="ECO:0000256" key="2">
    <source>
        <dbReference type="ARBA" id="ARBA00022475"/>
    </source>
</evidence>
<feature type="transmembrane region" description="Helical" evidence="6">
    <location>
        <begin position="76"/>
        <end position="96"/>
    </location>
</feature>
<keyword evidence="2" id="KW-1003">Cell membrane</keyword>
<sequence length="372" mass="39496">MNALTSLPEAVRSILVDAVRWSREIPVPVSQSVAVALGMAVPIAVGVAIDQIGLGMLASLGGLAASGAAGTLREQGILLCSALVTGCAAVLVGSTIAGHGWMTGAAIVLITTIAALVGSLGRTFARSTTVFTIFMIIGTSLGISGALPPIDVTLVFAAGAAWTVIVSLLASSLFRALGREGLTAGTTVIDQQPAPITLRRRFRRWFRSLQHLAGWQYTLRISLCILVSEIIAVLWDQPWSYWIPLVVVIILQRNIETTLARASQRALGTCAGVIIGSVLLSKFTPIWFLILMVGILAAVRPILRVRNYTLYTVVMTPLIIILLEFGSTLSSGVLAYRLVDTAIGFIIVVVFGYLLWPVLLVRSPMPVTEPGS</sequence>
<evidence type="ECO:0000256" key="4">
    <source>
        <dbReference type="ARBA" id="ARBA00022989"/>
    </source>
</evidence>
<dbReference type="KEGG" id="mpl:Mpal_2466"/>
<dbReference type="PANTHER" id="PTHR30509">
    <property type="entry name" value="P-HYDROXYBENZOIC ACID EFFLUX PUMP SUBUNIT-RELATED"/>
    <property type="match status" value="1"/>
</dbReference>
<feature type="transmembrane region" description="Helical" evidence="6">
    <location>
        <begin position="33"/>
        <end position="64"/>
    </location>
</feature>
<comment type="subcellular location">
    <subcellularLocation>
        <location evidence="1">Cell membrane</location>
        <topology evidence="1">Multi-pass membrane protein</topology>
    </subcellularLocation>
</comment>
<reference evidence="8 9" key="1">
    <citation type="journal article" date="2015" name="Genome Announc.">
        <title>Complete Genome Sequence of Methanosphaerula palustris E1-9CT, a Hydrogenotrophic Methanogen Isolated from a Minerotrophic Fen Peatland.</title>
        <authorList>
            <person name="Cadillo-Quiroz H."/>
            <person name="Browne P."/>
            <person name="Kyrpides N."/>
            <person name="Woyke T."/>
            <person name="Goodwin L."/>
            <person name="Detter C."/>
            <person name="Yavitt J.B."/>
            <person name="Zinder S.H."/>
        </authorList>
    </citation>
    <scope>NUCLEOTIDE SEQUENCE [LARGE SCALE GENOMIC DNA]</scope>
    <source>
        <strain evidence="9">ATCC BAA-1556 / DSM 19958 / E1-9c</strain>
    </source>
</reference>
<dbReference type="HOGENOM" id="CLU_768714_0_0_2"/>
<feature type="domain" description="Integral membrane bound transporter" evidence="7">
    <location>
        <begin position="230"/>
        <end position="351"/>
    </location>
</feature>
<name>B8GEP1_METPE</name>
<dbReference type="AlphaFoldDB" id="B8GEP1"/>
<dbReference type="OrthoDB" id="386696at2157"/>
<dbReference type="EMBL" id="CP001338">
    <property type="protein sequence ID" value="ACL17742.1"/>
    <property type="molecule type" value="Genomic_DNA"/>
</dbReference>
<organism evidence="8 9">
    <name type="scientific">Methanosphaerula palustris (strain ATCC BAA-1556 / DSM 19958 / E1-9c)</name>
    <dbReference type="NCBI Taxonomy" id="521011"/>
    <lineage>
        <taxon>Archaea</taxon>
        <taxon>Methanobacteriati</taxon>
        <taxon>Methanobacteriota</taxon>
        <taxon>Stenosarchaea group</taxon>
        <taxon>Methanomicrobia</taxon>
        <taxon>Methanomicrobiales</taxon>
        <taxon>Methanoregulaceae</taxon>
        <taxon>Methanosphaerula</taxon>
    </lineage>
</organism>
<keyword evidence="4 6" id="KW-1133">Transmembrane helix</keyword>
<dbReference type="GeneID" id="7271635"/>
<proteinExistence type="predicted"/>
<dbReference type="RefSeq" id="WP_012619061.1">
    <property type="nucleotide sequence ID" value="NC_011832.1"/>
</dbReference>
<feature type="transmembrane region" description="Helical" evidence="6">
    <location>
        <begin position="286"/>
        <end position="303"/>
    </location>
</feature>
<evidence type="ECO:0000256" key="1">
    <source>
        <dbReference type="ARBA" id="ARBA00004651"/>
    </source>
</evidence>
<evidence type="ECO:0000256" key="3">
    <source>
        <dbReference type="ARBA" id="ARBA00022692"/>
    </source>
</evidence>
<keyword evidence="9" id="KW-1185">Reference proteome</keyword>
<dbReference type="Proteomes" id="UP000002457">
    <property type="component" value="Chromosome"/>
</dbReference>
<keyword evidence="3 6" id="KW-0812">Transmembrane</keyword>
<gene>
    <name evidence="8" type="ordered locus">Mpal_2466</name>
</gene>
<dbReference type="Pfam" id="PF13515">
    <property type="entry name" value="FUSC_2"/>
    <property type="match status" value="1"/>
</dbReference>
<keyword evidence="5 6" id="KW-0472">Membrane</keyword>
<feature type="transmembrane region" description="Helical" evidence="6">
    <location>
        <begin position="239"/>
        <end position="255"/>
    </location>
</feature>
<protein>
    <recommendedName>
        <fullName evidence="7">Integral membrane bound transporter domain-containing protein</fullName>
    </recommendedName>
</protein>
<evidence type="ECO:0000256" key="6">
    <source>
        <dbReference type="SAM" id="Phobius"/>
    </source>
</evidence>
<evidence type="ECO:0000256" key="5">
    <source>
        <dbReference type="ARBA" id="ARBA00023136"/>
    </source>
</evidence>